<evidence type="ECO:0000313" key="1">
    <source>
        <dbReference type="EMBL" id="KAH1179750.1"/>
    </source>
</evidence>
<dbReference type="EMBL" id="JAHDVG010000471">
    <property type="protein sequence ID" value="KAH1179750.1"/>
    <property type="molecule type" value="Genomic_DNA"/>
</dbReference>
<gene>
    <name evidence="1" type="ORF">KIL84_005800</name>
</gene>
<dbReference type="AlphaFoldDB" id="A0A9D3XIM5"/>
<accession>A0A9D3XIM5</accession>
<evidence type="ECO:0000313" key="2">
    <source>
        <dbReference type="Proteomes" id="UP000827986"/>
    </source>
</evidence>
<organism evidence="1 2">
    <name type="scientific">Mauremys mutica</name>
    <name type="common">yellowpond turtle</name>
    <dbReference type="NCBI Taxonomy" id="74926"/>
    <lineage>
        <taxon>Eukaryota</taxon>
        <taxon>Metazoa</taxon>
        <taxon>Chordata</taxon>
        <taxon>Craniata</taxon>
        <taxon>Vertebrata</taxon>
        <taxon>Euteleostomi</taxon>
        <taxon>Archelosauria</taxon>
        <taxon>Testudinata</taxon>
        <taxon>Testudines</taxon>
        <taxon>Cryptodira</taxon>
        <taxon>Durocryptodira</taxon>
        <taxon>Testudinoidea</taxon>
        <taxon>Geoemydidae</taxon>
        <taxon>Geoemydinae</taxon>
        <taxon>Mauremys</taxon>
    </lineage>
</organism>
<sequence length="128" mass="14491">MEQRRNPACTKLYRGNKLPSFFILLTPTPSSPPHTGSKVVCSKYTPPTARDKMVYTPPPAAGMIYPYSAPLHFRGADSISPMPPSLQELRWYSSFQPFYWGGEFVESSVYGIKLDTHFNTDWRGRGQV</sequence>
<dbReference type="Proteomes" id="UP000827986">
    <property type="component" value="Unassembled WGS sequence"/>
</dbReference>
<name>A0A9D3XIM5_9SAUR</name>
<comment type="caution">
    <text evidence="1">The sequence shown here is derived from an EMBL/GenBank/DDBJ whole genome shotgun (WGS) entry which is preliminary data.</text>
</comment>
<reference evidence="1" key="1">
    <citation type="submission" date="2021-09" db="EMBL/GenBank/DDBJ databases">
        <title>The genome of Mauremys mutica provides insights into the evolution of semi-aquatic lifestyle.</title>
        <authorList>
            <person name="Gong S."/>
            <person name="Gao Y."/>
        </authorList>
    </citation>
    <scope>NUCLEOTIDE SEQUENCE</scope>
    <source>
        <strain evidence="1">MM-2020</strain>
        <tissue evidence="1">Muscle</tissue>
    </source>
</reference>
<proteinExistence type="predicted"/>
<keyword evidence="2" id="KW-1185">Reference proteome</keyword>
<protein>
    <submittedName>
        <fullName evidence="1">Uncharacterized protein</fullName>
    </submittedName>
</protein>